<organism evidence="1 2">
    <name type="scientific">Comamonas testosteroni</name>
    <name type="common">Pseudomonas testosteroni</name>
    <dbReference type="NCBI Taxonomy" id="285"/>
    <lineage>
        <taxon>Bacteria</taxon>
        <taxon>Pseudomonadati</taxon>
        <taxon>Pseudomonadota</taxon>
        <taxon>Betaproteobacteria</taxon>
        <taxon>Burkholderiales</taxon>
        <taxon>Comamonadaceae</taxon>
        <taxon>Comamonas</taxon>
    </lineage>
</organism>
<proteinExistence type="predicted"/>
<name>A0A373FAY4_COMTE</name>
<evidence type="ECO:0000313" key="1">
    <source>
        <dbReference type="EMBL" id="RGE41316.1"/>
    </source>
</evidence>
<reference evidence="1 2" key="1">
    <citation type="submission" date="2018-08" db="EMBL/GenBank/DDBJ databases">
        <title>Comamonas testosteroni strain SWCO2.</title>
        <authorList>
            <person name="Jiang N."/>
            <person name="Zhang X.Z."/>
        </authorList>
    </citation>
    <scope>NUCLEOTIDE SEQUENCE [LARGE SCALE GENOMIC DNA]</scope>
    <source>
        <strain evidence="1 2">SWCO2</strain>
    </source>
</reference>
<evidence type="ECO:0000313" key="2">
    <source>
        <dbReference type="Proteomes" id="UP000261948"/>
    </source>
</evidence>
<keyword evidence="2" id="KW-1185">Reference proteome</keyword>
<protein>
    <submittedName>
        <fullName evidence="1">Uncharacterized protein</fullName>
    </submittedName>
</protein>
<dbReference type="OrthoDB" id="7069332at2"/>
<comment type="caution">
    <text evidence="1">The sequence shown here is derived from an EMBL/GenBank/DDBJ whole genome shotgun (WGS) entry which is preliminary data.</text>
</comment>
<dbReference type="Proteomes" id="UP000261948">
    <property type="component" value="Unassembled WGS sequence"/>
</dbReference>
<gene>
    <name evidence="1" type="ORF">DZC30_18580</name>
</gene>
<dbReference type="EMBL" id="QURR01000029">
    <property type="protein sequence ID" value="RGE41316.1"/>
    <property type="molecule type" value="Genomic_DNA"/>
</dbReference>
<sequence length="270" mass="29715">MKNQTNSTVQAAANLATVQREQVNALNPHAHEICIKPAADSLAGLPKVDIFRDSLAAWMKSDQPKLTQEVGEVVVELNTQGSEQDALTEQTELLVSLDGGQTFSPAPNGVRIIYKNVFVPGEDEPGELHMNATSEGVISDLWVSREEHLDHNLGTSSALVDDILERLVDDSVLESDNAEEEILPGAVASEVREIMMQDIVGDYDVPEQVPEWSWVERNACFAHTNNGTSGIWEFILNLSREMENIPEKLQPVISKAVADNMAYLIFHQGT</sequence>
<accession>A0A373FAY4</accession>
<dbReference type="AlphaFoldDB" id="A0A373FAY4"/>